<name>A0AAD4CSS7_ASPNN</name>
<evidence type="ECO:0000256" key="1">
    <source>
        <dbReference type="ARBA" id="ARBA00005964"/>
    </source>
</evidence>
<feature type="signal peptide" evidence="3">
    <location>
        <begin position="1"/>
        <end position="18"/>
    </location>
</feature>
<dbReference type="SUPFAM" id="SSF53474">
    <property type="entry name" value="alpha/beta-Hydrolases"/>
    <property type="match status" value="1"/>
</dbReference>
<reference evidence="5" key="2">
    <citation type="submission" date="2020-02" db="EMBL/GenBank/DDBJ databases">
        <authorList>
            <person name="Gilchrist C.L.M."/>
            <person name="Chooi Y.-H."/>
        </authorList>
    </citation>
    <scope>NUCLEOTIDE SEQUENCE</scope>
    <source>
        <strain evidence="5">MST-FP2251</strain>
    </source>
</reference>
<organism evidence="5 6">
    <name type="scientific">Aspergillus nanangensis</name>
    <dbReference type="NCBI Taxonomy" id="2582783"/>
    <lineage>
        <taxon>Eukaryota</taxon>
        <taxon>Fungi</taxon>
        <taxon>Dikarya</taxon>
        <taxon>Ascomycota</taxon>
        <taxon>Pezizomycotina</taxon>
        <taxon>Eurotiomycetes</taxon>
        <taxon>Eurotiomycetidae</taxon>
        <taxon>Eurotiales</taxon>
        <taxon>Aspergillaceae</taxon>
        <taxon>Aspergillus</taxon>
        <taxon>Aspergillus subgen. Circumdati</taxon>
    </lineage>
</organism>
<evidence type="ECO:0000313" key="5">
    <source>
        <dbReference type="EMBL" id="KAF9891062.1"/>
    </source>
</evidence>
<evidence type="ECO:0000259" key="4">
    <source>
        <dbReference type="Pfam" id="PF00135"/>
    </source>
</evidence>
<protein>
    <recommendedName>
        <fullName evidence="4">Carboxylesterase type B domain-containing protein</fullName>
    </recommendedName>
</protein>
<dbReference type="EMBL" id="VCAU01000021">
    <property type="protein sequence ID" value="KAF9891062.1"/>
    <property type="molecule type" value="Genomic_DNA"/>
</dbReference>
<dbReference type="PANTHER" id="PTHR43918:SF4">
    <property type="entry name" value="CARBOXYLIC ESTER HYDROLASE"/>
    <property type="match status" value="1"/>
</dbReference>
<evidence type="ECO:0000256" key="3">
    <source>
        <dbReference type="SAM" id="SignalP"/>
    </source>
</evidence>
<dbReference type="InterPro" id="IPR002018">
    <property type="entry name" value="CarbesteraseB"/>
</dbReference>
<dbReference type="Pfam" id="PF00135">
    <property type="entry name" value="COesterase"/>
    <property type="match status" value="1"/>
</dbReference>
<sequence length="393" mass="42549">MQTWWNIWESHTLRLLWASCDSKSLSPIEGSQTISRAIIATDRDRWTSGTTNTPFYDGSNFASTENLIVVTATYRMNIFGFPSTSNLGLLDQRLAVEWVHRNIAVFGGDPNRIVMSGQSCGAAAADYWAYAYAANPLVAGLISHSGTAESFPANSPELSEAHWLNVTAQLGCGDGDRLSCMKRQSVAALLGAAAKIPPPPASSAARKQPVFQPTVDNVTVFGDYGSLAEKGEFARVPYLVGHNANESNFYKISAWAQGSLLPPAEWEAFNRDTFICPTNAAAAARVHAHVPVWRFMYRSDWANTRLYPGSGAYHGVDLNMVFGNSGAVTGIPESKAEGQLRRIVQRAWAAFVVDPVGGLDGLGWPQFGQEGPSVIAIGEGNEPRVTVEYPEDC</sequence>
<dbReference type="AlphaFoldDB" id="A0AAD4CSS7"/>
<dbReference type="InterPro" id="IPR029058">
    <property type="entry name" value="AB_hydrolase_fold"/>
</dbReference>
<feature type="chain" id="PRO_5042031043" description="Carboxylesterase type B domain-containing protein" evidence="3">
    <location>
        <begin position="19"/>
        <end position="393"/>
    </location>
</feature>
<feature type="domain" description="Carboxylesterase type B" evidence="4">
    <location>
        <begin position="48"/>
        <end position="251"/>
    </location>
</feature>
<dbReference type="InterPro" id="IPR050654">
    <property type="entry name" value="AChE-related_enzymes"/>
</dbReference>
<dbReference type="GO" id="GO:0052689">
    <property type="term" value="F:carboxylic ester hydrolase activity"/>
    <property type="evidence" value="ECO:0007669"/>
    <property type="project" value="TreeGrafter"/>
</dbReference>
<dbReference type="Gene3D" id="3.40.50.1820">
    <property type="entry name" value="alpha/beta hydrolase"/>
    <property type="match status" value="2"/>
</dbReference>
<evidence type="ECO:0000256" key="2">
    <source>
        <dbReference type="ARBA" id="ARBA00022801"/>
    </source>
</evidence>
<proteinExistence type="inferred from homology"/>
<comment type="caution">
    <text evidence="5">The sequence shown here is derived from an EMBL/GenBank/DDBJ whole genome shotgun (WGS) entry which is preliminary data.</text>
</comment>
<dbReference type="PANTHER" id="PTHR43918">
    <property type="entry name" value="ACETYLCHOLINESTERASE"/>
    <property type="match status" value="1"/>
</dbReference>
<keyword evidence="6" id="KW-1185">Reference proteome</keyword>
<evidence type="ECO:0000313" key="6">
    <source>
        <dbReference type="Proteomes" id="UP001194746"/>
    </source>
</evidence>
<accession>A0AAD4CSS7</accession>
<comment type="similarity">
    <text evidence="1">Belongs to the type-B carboxylesterase/lipase family.</text>
</comment>
<dbReference type="Proteomes" id="UP001194746">
    <property type="component" value="Unassembled WGS sequence"/>
</dbReference>
<gene>
    <name evidence="5" type="ORF">FE257_004997</name>
</gene>
<keyword evidence="3" id="KW-0732">Signal</keyword>
<reference evidence="5" key="1">
    <citation type="journal article" date="2019" name="Beilstein J. Org. Chem.">
        <title>Nanangenines: drimane sesquiterpenoids as the dominant metabolite cohort of a novel Australian fungus, Aspergillus nanangensis.</title>
        <authorList>
            <person name="Lacey H.J."/>
            <person name="Gilchrist C.L.M."/>
            <person name="Crombie A."/>
            <person name="Kalaitzis J.A."/>
            <person name="Vuong D."/>
            <person name="Rutledge P.J."/>
            <person name="Turner P."/>
            <person name="Pitt J.I."/>
            <person name="Lacey E."/>
            <person name="Chooi Y.H."/>
            <person name="Piggott A.M."/>
        </authorList>
    </citation>
    <scope>NUCLEOTIDE SEQUENCE</scope>
    <source>
        <strain evidence="5">MST-FP2251</strain>
    </source>
</reference>
<keyword evidence="2" id="KW-0378">Hydrolase</keyword>